<feature type="region of interest" description="Disordered" evidence="10">
    <location>
        <begin position="359"/>
        <end position="379"/>
    </location>
</feature>
<evidence type="ECO:0000256" key="8">
    <source>
        <dbReference type="ARBA" id="ARBA00048336"/>
    </source>
</evidence>
<evidence type="ECO:0000256" key="9">
    <source>
        <dbReference type="RuleBase" id="RU366066"/>
    </source>
</evidence>
<dbReference type="CDD" id="cd17729">
    <property type="entry name" value="BRCT_CTDP1"/>
    <property type="match status" value="1"/>
</dbReference>
<dbReference type="InterPro" id="IPR001357">
    <property type="entry name" value="BRCT_dom"/>
</dbReference>
<accession>T1ESM4</accession>
<reference evidence="15" key="1">
    <citation type="submission" date="2012-12" db="EMBL/GenBank/DDBJ databases">
        <authorList>
            <person name="Hellsten U."/>
            <person name="Grimwood J."/>
            <person name="Chapman J.A."/>
            <person name="Shapiro H."/>
            <person name="Aerts A."/>
            <person name="Otillar R.P."/>
            <person name="Terry A.Y."/>
            <person name="Boore J.L."/>
            <person name="Simakov O."/>
            <person name="Marletaz F."/>
            <person name="Cho S.-J."/>
            <person name="Edsinger-Gonzales E."/>
            <person name="Havlak P."/>
            <person name="Kuo D.-H."/>
            <person name="Larsson T."/>
            <person name="Lv J."/>
            <person name="Arendt D."/>
            <person name="Savage R."/>
            <person name="Osoegawa K."/>
            <person name="de Jong P."/>
            <person name="Lindberg D.R."/>
            <person name="Seaver E.C."/>
            <person name="Weisblat D.A."/>
            <person name="Putnam N.H."/>
            <person name="Grigoriev I.V."/>
            <person name="Rokhsar D.S."/>
        </authorList>
    </citation>
    <scope>NUCLEOTIDE SEQUENCE</scope>
</reference>
<feature type="compositionally biased region" description="Polar residues" evidence="10">
    <location>
        <begin position="626"/>
        <end position="638"/>
    </location>
</feature>
<dbReference type="Gene3D" id="1.10.287.10">
    <property type="entry name" value="S15/NS1, RNA-binding"/>
    <property type="match status" value="1"/>
</dbReference>
<dbReference type="OMA" id="DQTVIHC"/>
<dbReference type="InterPro" id="IPR036412">
    <property type="entry name" value="HAD-like_sf"/>
</dbReference>
<feature type="domain" description="BRCT" evidence="11">
    <location>
        <begin position="443"/>
        <end position="538"/>
    </location>
</feature>
<dbReference type="Gene3D" id="3.40.50.10190">
    <property type="entry name" value="BRCT domain"/>
    <property type="match status" value="1"/>
</dbReference>
<dbReference type="RefSeq" id="XP_009022874.1">
    <property type="nucleotide sequence ID" value="XM_009024626.1"/>
</dbReference>
<evidence type="ECO:0000256" key="3">
    <source>
        <dbReference type="ARBA" id="ARBA00022801"/>
    </source>
</evidence>
<name>T1ESM4_HELRO</name>
<dbReference type="PROSITE" id="PS50172">
    <property type="entry name" value="BRCT"/>
    <property type="match status" value="1"/>
</dbReference>
<proteinExistence type="predicted"/>
<dbReference type="STRING" id="6412.T1ESM4"/>
<comment type="function">
    <text evidence="9">This promotes the activity of RNA polymerase II.</text>
</comment>
<feature type="region of interest" description="Disordered" evidence="10">
    <location>
        <begin position="590"/>
        <end position="656"/>
    </location>
</feature>
<evidence type="ECO:0000256" key="2">
    <source>
        <dbReference type="ARBA" id="ARBA00013081"/>
    </source>
</evidence>
<dbReference type="InterPro" id="IPR036420">
    <property type="entry name" value="BRCT_dom_sf"/>
</dbReference>
<evidence type="ECO:0000256" key="1">
    <source>
        <dbReference type="ARBA" id="ARBA00004123"/>
    </source>
</evidence>
<dbReference type="EMBL" id="AMQM01001081">
    <property type="status" value="NOT_ANNOTATED_CDS"/>
    <property type="molecule type" value="Genomic_DNA"/>
</dbReference>
<dbReference type="Pfam" id="PF00364">
    <property type="entry name" value="Biotin_lipoyl"/>
    <property type="match status" value="1"/>
</dbReference>
<gene>
    <name evidence="14" type="primary">20199574</name>
    <name evidence="13" type="ORF">HELRODRAFT_162417</name>
</gene>
<evidence type="ECO:0000256" key="7">
    <source>
        <dbReference type="ARBA" id="ARBA00047761"/>
    </source>
</evidence>
<dbReference type="EnsemblMetazoa" id="HelroT162417">
    <property type="protein sequence ID" value="HelroP162417"/>
    <property type="gene ID" value="HelroG162417"/>
</dbReference>
<dbReference type="InterPro" id="IPR000089">
    <property type="entry name" value="Biotin_lipoyl"/>
</dbReference>
<dbReference type="Proteomes" id="UP000015101">
    <property type="component" value="Unassembled WGS sequence"/>
</dbReference>
<dbReference type="InterPro" id="IPR023214">
    <property type="entry name" value="HAD_sf"/>
</dbReference>
<dbReference type="PANTHER" id="PTHR23081">
    <property type="entry name" value="RNA POLYMERASE II CTD PHOSPHATASE"/>
    <property type="match status" value="1"/>
</dbReference>
<evidence type="ECO:0000313" key="13">
    <source>
        <dbReference type="EMBL" id="ESN98945.1"/>
    </source>
</evidence>
<evidence type="ECO:0000256" key="4">
    <source>
        <dbReference type="ARBA" id="ARBA00022912"/>
    </source>
</evidence>
<evidence type="ECO:0000313" key="14">
    <source>
        <dbReference type="EnsemblMetazoa" id="HelroP162417"/>
    </source>
</evidence>
<dbReference type="InterPro" id="IPR011947">
    <property type="entry name" value="FCP1_euk"/>
</dbReference>
<dbReference type="NCBIfam" id="TIGR02250">
    <property type="entry name" value="FCP1_euk"/>
    <property type="match status" value="1"/>
</dbReference>
<dbReference type="FunFam" id="3.40.50.10190:FF:000007">
    <property type="entry name" value="RNA polymerase II subunit A C-terminal domain phosphatase"/>
    <property type="match status" value="1"/>
</dbReference>
<comment type="catalytic activity">
    <reaction evidence="8 9">
        <text>O-phospho-L-threonyl-[protein] + H2O = L-threonyl-[protein] + phosphate</text>
        <dbReference type="Rhea" id="RHEA:47004"/>
        <dbReference type="Rhea" id="RHEA-COMP:11060"/>
        <dbReference type="Rhea" id="RHEA-COMP:11605"/>
        <dbReference type="ChEBI" id="CHEBI:15377"/>
        <dbReference type="ChEBI" id="CHEBI:30013"/>
        <dbReference type="ChEBI" id="CHEBI:43474"/>
        <dbReference type="ChEBI" id="CHEBI:61977"/>
        <dbReference type="EC" id="3.1.3.16"/>
    </reaction>
</comment>
<evidence type="ECO:0000259" key="11">
    <source>
        <dbReference type="PROSITE" id="PS50172"/>
    </source>
</evidence>
<feature type="region of interest" description="Disordered" evidence="10">
    <location>
        <begin position="712"/>
        <end position="737"/>
    </location>
</feature>
<dbReference type="SUPFAM" id="SSF51230">
    <property type="entry name" value="Single hybrid motif"/>
    <property type="match status" value="1"/>
</dbReference>
<dbReference type="InterPro" id="IPR004274">
    <property type="entry name" value="FCP1_dom"/>
</dbReference>
<dbReference type="GeneID" id="20199574"/>
<dbReference type="CTD" id="20199574"/>
<sequence length="737" mass="84121">MFKVIFTDKDESCITKWKVKEGGRCSSNAVLCEYKNPKSSKSLKIMSEFPGSIEKILKKENESVRYGDVLALVESCKHETVWRNMCADCGTDLNEKKTISSAFVAMEHTIPDLLVSEKSAHELGKVDERRLLKNRRLVLLVDLDQTIIHTTNDNIPPNLKDVYHFQLNHGPNNKLWWYHTKFRPYTKKFLDKISKYYELHICTFGIRPYAHAIVNLLDPDKKYFQNRILSRDECFHASLKTLNLKALFPCGDSMVCIIDDREDVWGSAPNMIRVKPYIFFQGTADINAPPELSKSSSNRRSKIAPISRKEKIIKVPILPKDEANVPDTNKNANKIVQDVKKDDDCMAEDDGVVINTKSESASNKNVDSETDVTKTNVDSKENSDKVQCSYREIVEWEDEDDYLLHLQTILLRIHEEFYKSYDAATKTDASSSGLNLKELIPLEKKKVLKGCNILFSGILPLNQSIEVSWVYVMATNFGASVQKDFAEGRNRTTHVIAAKEGTEKVRKALERGIHVVNVNWLFQCTERWERVDEALFPLSDAKNFSQKFFQVNDNLKSKDDVKVKPIQVKTNMEMLTETEKDAMLDEIDDYLNDDNEDDENDDDDKEKDDDAAKEDDDDNNNKKDNSNGASKNVNSLLGSGSKDIKEEEEDLEEKLADEKLKRKVLKCFDSRDDCSSSSDSYDNEYSNEDRLHVNKKCKFELESEGNISQIGEVSSDDSFFGNISDSDSDDVVNEDLT</sequence>
<dbReference type="PANTHER" id="PTHR23081:SF36">
    <property type="entry name" value="RNA POLYMERASE II SUBUNIT A C-TERMINAL DOMAIN PHOSPHATASE"/>
    <property type="match status" value="1"/>
</dbReference>
<dbReference type="InterPro" id="IPR011053">
    <property type="entry name" value="Single_hybrid_motif"/>
</dbReference>
<dbReference type="eggNOG" id="KOG0323">
    <property type="taxonomic scope" value="Eukaryota"/>
</dbReference>
<dbReference type="SUPFAM" id="SSF56784">
    <property type="entry name" value="HAD-like"/>
    <property type="match status" value="1"/>
</dbReference>
<dbReference type="SUPFAM" id="SSF52113">
    <property type="entry name" value="BRCT domain"/>
    <property type="match status" value="1"/>
</dbReference>
<keyword evidence="3 9" id="KW-0378">Hydrolase</keyword>
<evidence type="ECO:0000256" key="10">
    <source>
        <dbReference type="SAM" id="MobiDB-lite"/>
    </source>
</evidence>
<dbReference type="PROSITE" id="PS50969">
    <property type="entry name" value="FCP1"/>
    <property type="match status" value="1"/>
</dbReference>
<evidence type="ECO:0000313" key="15">
    <source>
        <dbReference type="Proteomes" id="UP000015101"/>
    </source>
</evidence>
<dbReference type="CDD" id="cd07521">
    <property type="entry name" value="HAD_FCP1-like"/>
    <property type="match status" value="1"/>
</dbReference>
<evidence type="ECO:0000259" key="12">
    <source>
        <dbReference type="PROSITE" id="PS50969"/>
    </source>
</evidence>
<dbReference type="FunCoup" id="T1ESM4">
    <property type="interactions" value="925"/>
</dbReference>
<dbReference type="InterPro" id="IPR039189">
    <property type="entry name" value="Fcp1"/>
</dbReference>
<dbReference type="InParanoid" id="T1ESM4"/>
<organism evidence="14 15">
    <name type="scientific">Helobdella robusta</name>
    <name type="common">Californian leech</name>
    <dbReference type="NCBI Taxonomy" id="6412"/>
    <lineage>
        <taxon>Eukaryota</taxon>
        <taxon>Metazoa</taxon>
        <taxon>Spiralia</taxon>
        <taxon>Lophotrochozoa</taxon>
        <taxon>Annelida</taxon>
        <taxon>Clitellata</taxon>
        <taxon>Hirudinea</taxon>
        <taxon>Rhynchobdellida</taxon>
        <taxon>Glossiphoniidae</taxon>
        <taxon>Helobdella</taxon>
    </lineage>
</organism>
<dbReference type="OrthoDB" id="10249888at2759"/>
<dbReference type="AlphaFoldDB" id="T1ESM4"/>
<dbReference type="GO" id="GO:0005634">
    <property type="term" value="C:nucleus"/>
    <property type="evidence" value="ECO:0007669"/>
    <property type="project" value="UniProtKB-SubCell"/>
</dbReference>
<evidence type="ECO:0000256" key="5">
    <source>
        <dbReference type="ARBA" id="ARBA00023242"/>
    </source>
</evidence>
<feature type="domain" description="FCP1 homology" evidence="12">
    <location>
        <begin position="132"/>
        <end position="299"/>
    </location>
</feature>
<dbReference type="Pfam" id="PF00533">
    <property type="entry name" value="BRCT"/>
    <property type="match status" value="1"/>
</dbReference>
<keyword evidence="15" id="KW-1185">Reference proteome</keyword>
<dbReference type="KEGG" id="hro:HELRODRAFT_162417"/>
<keyword evidence="4" id="KW-0904">Protein phosphatase</keyword>
<dbReference type="EMBL" id="KB097143">
    <property type="protein sequence ID" value="ESN98945.1"/>
    <property type="molecule type" value="Genomic_DNA"/>
</dbReference>
<feature type="compositionally biased region" description="Acidic residues" evidence="10">
    <location>
        <begin position="590"/>
        <end position="618"/>
    </location>
</feature>
<comment type="subcellular location">
    <subcellularLocation>
        <location evidence="1 9">Nucleus</location>
    </subcellularLocation>
</comment>
<dbReference type="HOGENOM" id="CLU_007683_1_0_1"/>
<keyword evidence="5 9" id="KW-0539">Nucleus</keyword>
<dbReference type="Gene3D" id="3.40.50.1000">
    <property type="entry name" value="HAD superfamily/HAD-like"/>
    <property type="match status" value="1"/>
</dbReference>
<comment type="catalytic activity">
    <reaction evidence="7 9">
        <text>O-phospho-L-seryl-[protein] + H2O = L-seryl-[protein] + phosphate</text>
        <dbReference type="Rhea" id="RHEA:20629"/>
        <dbReference type="Rhea" id="RHEA-COMP:9863"/>
        <dbReference type="Rhea" id="RHEA-COMP:11604"/>
        <dbReference type="ChEBI" id="CHEBI:15377"/>
        <dbReference type="ChEBI" id="CHEBI:29999"/>
        <dbReference type="ChEBI" id="CHEBI:43474"/>
        <dbReference type="ChEBI" id="CHEBI:83421"/>
        <dbReference type="EC" id="3.1.3.16"/>
    </reaction>
</comment>
<dbReference type="Gene3D" id="2.40.50.100">
    <property type="match status" value="1"/>
</dbReference>
<dbReference type="EC" id="3.1.3.16" evidence="2 9"/>
<evidence type="ECO:0000256" key="6">
    <source>
        <dbReference type="ARBA" id="ARBA00040602"/>
    </source>
</evidence>
<feature type="compositionally biased region" description="Acidic residues" evidence="10">
    <location>
        <begin position="726"/>
        <end position="737"/>
    </location>
</feature>
<feature type="region of interest" description="Disordered" evidence="10">
    <location>
        <begin position="670"/>
        <end position="689"/>
    </location>
</feature>
<reference evidence="14" key="3">
    <citation type="submission" date="2015-06" db="UniProtKB">
        <authorList>
            <consortium name="EnsemblMetazoa"/>
        </authorList>
    </citation>
    <scope>IDENTIFICATION</scope>
</reference>
<reference evidence="13 15" key="2">
    <citation type="journal article" date="2013" name="Nature">
        <title>Insights into bilaterian evolution from three spiralian genomes.</title>
        <authorList>
            <person name="Simakov O."/>
            <person name="Marletaz F."/>
            <person name="Cho S.J."/>
            <person name="Edsinger-Gonzales E."/>
            <person name="Havlak P."/>
            <person name="Hellsten U."/>
            <person name="Kuo D.H."/>
            <person name="Larsson T."/>
            <person name="Lv J."/>
            <person name="Arendt D."/>
            <person name="Savage R."/>
            <person name="Osoegawa K."/>
            <person name="de Jong P."/>
            <person name="Grimwood J."/>
            <person name="Chapman J.A."/>
            <person name="Shapiro H."/>
            <person name="Aerts A."/>
            <person name="Otillar R.P."/>
            <person name="Terry A.Y."/>
            <person name="Boore J.L."/>
            <person name="Grigoriev I.V."/>
            <person name="Lindberg D.R."/>
            <person name="Seaver E.C."/>
            <person name="Weisblat D.A."/>
            <person name="Putnam N.H."/>
            <person name="Rokhsar D.S."/>
        </authorList>
    </citation>
    <scope>NUCLEOTIDE SEQUENCE</scope>
</reference>
<protein>
    <recommendedName>
        <fullName evidence="6 9">RNA polymerase II subunit A C-terminal domain phosphatase</fullName>
        <ecNumber evidence="2 9">3.1.3.16</ecNumber>
    </recommendedName>
</protein>
<dbReference type="GO" id="GO:0008420">
    <property type="term" value="F:RNA polymerase II CTD heptapeptide repeat phosphatase activity"/>
    <property type="evidence" value="ECO:0000318"/>
    <property type="project" value="GO_Central"/>
</dbReference>
<dbReference type="Pfam" id="PF03031">
    <property type="entry name" value="NIF"/>
    <property type="match status" value="1"/>
</dbReference>
<dbReference type="SMART" id="SM00577">
    <property type="entry name" value="CPDc"/>
    <property type="match status" value="1"/>
</dbReference>
<dbReference type="SMART" id="SM00292">
    <property type="entry name" value="BRCT"/>
    <property type="match status" value="1"/>
</dbReference>